<proteinExistence type="predicted"/>
<dbReference type="Gene3D" id="2.40.30.240">
    <property type="match status" value="1"/>
</dbReference>
<sequence length="413" mass="43966">MSNAVKTVSMIAKEAIMILENELVAAKLVHRGYDEEYGRNPNGYKIGSTITIRKPTDFTVRDGATASNQDVTEGSTSIVVNKQKGIDFQFTSQELALEMNQLSERVIKPAMIQLANQIDRDILGLYSSVPSWVGTPGQVVNSFADFGVGPQRLDEFAVPQESRAGLLSPADQWGMLGSQTALYIQEAAKGAYRDGSLGMIGGVDTYMSQNVPLHTVGVATGTPKVNGASQNVTYASVKDSNTQTLNTDGWTNSTTGILKAGDVFTIAGVYAVNPVTKQTLPFLRQFTVTADADSGASTGPAALTITPAIITSGAFQTCSAAPADNADITVVGTGGTSYRQNMIFHKNAFALVTVPMEAPQGAVNVSRQSYKGINVRLVPYYDGTNDISKWRLDVLYGVKAIDPRLATRISGTA</sequence>
<dbReference type="Pfam" id="PF11651">
    <property type="entry name" value="P22_CoatProtein"/>
    <property type="match status" value="1"/>
</dbReference>
<organism evidence="1 2">
    <name type="scientific">Allorhizobium borbori</name>
    <dbReference type="NCBI Taxonomy" id="485907"/>
    <lineage>
        <taxon>Bacteria</taxon>
        <taxon>Pseudomonadati</taxon>
        <taxon>Pseudomonadota</taxon>
        <taxon>Alphaproteobacteria</taxon>
        <taxon>Hyphomicrobiales</taxon>
        <taxon>Rhizobiaceae</taxon>
        <taxon>Rhizobium/Agrobacterium group</taxon>
        <taxon>Allorhizobium</taxon>
    </lineage>
</organism>
<accession>A0A7W6P1G9</accession>
<comment type="caution">
    <text evidence="1">The sequence shown here is derived from an EMBL/GenBank/DDBJ whole genome shotgun (WGS) entry which is preliminary data.</text>
</comment>
<evidence type="ECO:0008006" key="3">
    <source>
        <dbReference type="Google" id="ProtNLM"/>
    </source>
</evidence>
<dbReference type="EMBL" id="JACIDU010000007">
    <property type="protein sequence ID" value="MBB4103568.1"/>
    <property type="molecule type" value="Genomic_DNA"/>
</dbReference>
<name>A0A7W6P1G9_9HYPH</name>
<protein>
    <recommendedName>
        <fullName evidence="3">P22 coat protein-gene protein 5</fullName>
    </recommendedName>
</protein>
<dbReference type="InterPro" id="IPR024659">
    <property type="entry name" value="Phage_coat_Gp5"/>
</dbReference>
<reference evidence="1 2" key="1">
    <citation type="submission" date="2020-08" db="EMBL/GenBank/DDBJ databases">
        <title>Genomic Encyclopedia of Type Strains, Phase IV (KMG-IV): sequencing the most valuable type-strain genomes for metagenomic binning, comparative biology and taxonomic classification.</title>
        <authorList>
            <person name="Goeker M."/>
        </authorList>
    </citation>
    <scope>NUCLEOTIDE SEQUENCE [LARGE SCALE GENOMIC DNA]</scope>
    <source>
        <strain evidence="1 2">DSM 26385</strain>
    </source>
</reference>
<evidence type="ECO:0000313" key="1">
    <source>
        <dbReference type="EMBL" id="MBB4103568.1"/>
    </source>
</evidence>
<dbReference type="RefSeq" id="WP_183792216.1">
    <property type="nucleotide sequence ID" value="NZ_JACIDU010000007.1"/>
</dbReference>
<dbReference type="Proteomes" id="UP000584824">
    <property type="component" value="Unassembled WGS sequence"/>
</dbReference>
<dbReference type="AlphaFoldDB" id="A0A7W6P1G9"/>
<gene>
    <name evidence="1" type="ORF">GGQ66_002126</name>
</gene>
<evidence type="ECO:0000313" key="2">
    <source>
        <dbReference type="Proteomes" id="UP000584824"/>
    </source>
</evidence>
<keyword evidence="2" id="KW-1185">Reference proteome</keyword>